<evidence type="ECO:0000259" key="1">
    <source>
        <dbReference type="SMART" id="SM00966"/>
    </source>
</evidence>
<evidence type="ECO:0000313" key="3">
    <source>
        <dbReference type="Proteomes" id="UP000078532"/>
    </source>
</evidence>
<dbReference type="NCBIfam" id="TIGR01439">
    <property type="entry name" value="lp_hng_hel_AbrB"/>
    <property type="match status" value="1"/>
</dbReference>
<dbReference type="STRING" id="1838280.A6M21_12000"/>
<dbReference type="InterPro" id="IPR037914">
    <property type="entry name" value="SpoVT-AbrB_sf"/>
</dbReference>
<dbReference type="Pfam" id="PF04014">
    <property type="entry name" value="MazE_antitoxin"/>
    <property type="match status" value="1"/>
</dbReference>
<comment type="caution">
    <text evidence="2">The sequence shown here is derived from an EMBL/GenBank/DDBJ whole genome shotgun (WGS) entry which is preliminary data.</text>
</comment>
<dbReference type="SUPFAM" id="SSF89447">
    <property type="entry name" value="AbrB/MazE/MraZ-like"/>
    <property type="match status" value="1"/>
</dbReference>
<name>A0A1B7LDF1_9FIRM</name>
<feature type="domain" description="SpoVT-AbrB" evidence="1">
    <location>
        <begin position="30"/>
        <end position="75"/>
    </location>
</feature>
<dbReference type="InterPro" id="IPR007159">
    <property type="entry name" value="SpoVT-AbrB_dom"/>
</dbReference>
<dbReference type="Proteomes" id="UP000078532">
    <property type="component" value="Unassembled WGS sequence"/>
</dbReference>
<reference evidence="2 3" key="1">
    <citation type="submission" date="2016-04" db="EMBL/GenBank/DDBJ databases">
        <authorList>
            <person name="Evans L.H."/>
            <person name="Alamgir A."/>
            <person name="Owens N."/>
            <person name="Weber N.D."/>
            <person name="Virtaneva K."/>
            <person name="Barbian K."/>
            <person name="Babar A."/>
            <person name="Rosenke K."/>
        </authorList>
    </citation>
    <scope>NUCLEOTIDE SEQUENCE [LARGE SCALE GENOMIC DNA]</scope>
    <source>
        <strain evidence="2 3">LMa1</strain>
    </source>
</reference>
<dbReference type="GO" id="GO:0003677">
    <property type="term" value="F:DNA binding"/>
    <property type="evidence" value="ECO:0007669"/>
    <property type="project" value="InterPro"/>
</dbReference>
<sequence length="137" mass="15994">MFYIPLRYNILMALQYYGITVMGGTVLEYTTLTSKGQVTVPKEIREKFNWKEGTRLKFYLDGEELKVKEVTIIDEMEDLITKDLKDIGYCGEKLKTELLERKAAFNKAFDKLLEERLKEETVPLVDAIRSIESEEKL</sequence>
<accession>A0A1B7LDF1</accession>
<dbReference type="AlphaFoldDB" id="A0A1B7LDF1"/>
<organism evidence="2 3">
    <name type="scientific">Desulfotomaculum copahuensis</name>
    <dbReference type="NCBI Taxonomy" id="1838280"/>
    <lineage>
        <taxon>Bacteria</taxon>
        <taxon>Bacillati</taxon>
        <taxon>Bacillota</taxon>
        <taxon>Clostridia</taxon>
        <taxon>Eubacteriales</taxon>
        <taxon>Desulfotomaculaceae</taxon>
        <taxon>Desulfotomaculum</taxon>
    </lineage>
</organism>
<protein>
    <recommendedName>
        <fullName evidence="1">SpoVT-AbrB domain-containing protein</fullName>
    </recommendedName>
</protein>
<keyword evidence="3" id="KW-1185">Reference proteome</keyword>
<dbReference type="SMART" id="SM00966">
    <property type="entry name" value="SpoVT_AbrB"/>
    <property type="match status" value="1"/>
</dbReference>
<evidence type="ECO:0000313" key="2">
    <source>
        <dbReference type="EMBL" id="OAT81124.1"/>
    </source>
</evidence>
<dbReference type="Gene3D" id="2.10.260.10">
    <property type="match status" value="1"/>
</dbReference>
<proteinExistence type="predicted"/>
<dbReference type="EMBL" id="LYVF01000168">
    <property type="protein sequence ID" value="OAT81124.1"/>
    <property type="molecule type" value="Genomic_DNA"/>
</dbReference>
<gene>
    <name evidence="2" type="ORF">A6M21_12000</name>
</gene>